<dbReference type="SUPFAM" id="SSF49384">
    <property type="entry name" value="Carbohydrate-binding domain"/>
    <property type="match status" value="1"/>
</dbReference>
<name>A0A5J5G7Z3_9BACL</name>
<accession>A0A5J5G7Z3</accession>
<evidence type="ECO:0000313" key="3">
    <source>
        <dbReference type="EMBL" id="KAA9003930.1"/>
    </source>
</evidence>
<dbReference type="InterPro" id="IPR002102">
    <property type="entry name" value="Cohesin_dom"/>
</dbReference>
<evidence type="ECO:0000259" key="2">
    <source>
        <dbReference type="PROSITE" id="PS51272"/>
    </source>
</evidence>
<feature type="domain" description="SLH" evidence="2">
    <location>
        <begin position="436"/>
        <end position="499"/>
    </location>
</feature>
<dbReference type="OrthoDB" id="663332at2"/>
<dbReference type="EMBL" id="VYKK01000015">
    <property type="protein sequence ID" value="KAA9003930.1"/>
    <property type="molecule type" value="Genomic_DNA"/>
</dbReference>
<dbReference type="InterPro" id="IPR051465">
    <property type="entry name" value="Cell_Envelope_Struct_Comp"/>
</dbReference>
<dbReference type="PANTHER" id="PTHR43308">
    <property type="entry name" value="OUTER MEMBRANE PROTEIN ALPHA-RELATED"/>
    <property type="match status" value="1"/>
</dbReference>
<dbReference type="InterPro" id="IPR001119">
    <property type="entry name" value="SLH_dom"/>
</dbReference>
<dbReference type="AlphaFoldDB" id="A0A5J5G7Z3"/>
<dbReference type="Gene3D" id="2.60.40.680">
    <property type="match status" value="1"/>
</dbReference>
<dbReference type="Pfam" id="PF00963">
    <property type="entry name" value="Cohesin"/>
    <property type="match status" value="1"/>
</dbReference>
<feature type="signal peptide" evidence="1">
    <location>
        <begin position="1"/>
        <end position="32"/>
    </location>
</feature>
<evidence type="ECO:0000313" key="4">
    <source>
        <dbReference type="Proteomes" id="UP000367750"/>
    </source>
</evidence>
<keyword evidence="4" id="KW-1185">Reference proteome</keyword>
<dbReference type="Pfam" id="PF00395">
    <property type="entry name" value="SLH"/>
    <property type="match status" value="3"/>
</dbReference>
<dbReference type="GO" id="GO:0030246">
    <property type="term" value="F:carbohydrate binding"/>
    <property type="evidence" value="ECO:0007669"/>
    <property type="project" value="InterPro"/>
</dbReference>
<dbReference type="GO" id="GO:0000272">
    <property type="term" value="P:polysaccharide catabolic process"/>
    <property type="evidence" value="ECO:0007669"/>
    <property type="project" value="InterPro"/>
</dbReference>
<dbReference type="RefSeq" id="WP_150458285.1">
    <property type="nucleotide sequence ID" value="NZ_VYKK01000015.1"/>
</dbReference>
<dbReference type="InterPro" id="IPR008965">
    <property type="entry name" value="CBM2/CBM3_carb-bd_dom_sf"/>
</dbReference>
<gene>
    <name evidence="3" type="ORF">F4V43_10955</name>
</gene>
<feature type="domain" description="SLH" evidence="2">
    <location>
        <begin position="500"/>
        <end position="563"/>
    </location>
</feature>
<proteinExistence type="predicted"/>
<comment type="caution">
    <text evidence="3">The sequence shown here is derived from an EMBL/GenBank/DDBJ whole genome shotgun (WGS) entry which is preliminary data.</text>
</comment>
<reference evidence="3 4" key="1">
    <citation type="submission" date="2019-09" db="EMBL/GenBank/DDBJ databases">
        <title>Bacillus ochoae sp. nov., Paenibacillus whitsoniae sp. nov., Paenibacillus spiritus sp. nov. Isolated from the Mars Exploration Rover during spacecraft assembly.</title>
        <authorList>
            <person name="Seuylemezian A."/>
            <person name="Vaishampayan P."/>
        </authorList>
    </citation>
    <scope>NUCLEOTIDE SEQUENCE [LARGE SCALE GENOMIC DNA]</scope>
    <source>
        <strain evidence="3 4">MER_111</strain>
    </source>
</reference>
<keyword evidence="1" id="KW-0732">Signal</keyword>
<protein>
    <recommendedName>
        <fullName evidence="2">SLH domain-containing protein</fullName>
    </recommendedName>
</protein>
<feature type="chain" id="PRO_5038729904" description="SLH domain-containing protein" evidence="1">
    <location>
        <begin position="33"/>
        <end position="629"/>
    </location>
</feature>
<evidence type="ECO:0000256" key="1">
    <source>
        <dbReference type="SAM" id="SignalP"/>
    </source>
</evidence>
<dbReference type="Proteomes" id="UP000367750">
    <property type="component" value="Unassembled WGS sequence"/>
</dbReference>
<sequence length="629" mass="65069">MPKILRILKGLPLMLLAAALLLGSAWTPPAAAAAAGEPDVRLILGDTSLSPGEAASVPVKIVAARGVSSYNVQIEYDPARIQVTGITPIYGNADPALGASDPKGYFTSRIDSKEGTVRAAWLDTSAGSAAEHPLAGEQVLFIVEVKAVGPVGGTALKLPAGNSEELLFAGSAFGENALPDILSVLVTGGNVSVISASRDNGPAATPKPAAVKVYLNGQEQPSYAEASSTADGSRTVTQIKVDNTKALELIEQENQSRLTLALENSSADRVVGVLNGTLVKAMEGKGAEMEVKTAFASYVLPAKMIRIDKVAEQLKAADSLSDITISVAMEEADAASASKAGAAAGKQGVALAATPVEFTVAAEYGGQRVNIDQFSGYVERSIAVPAGVDASKITTAAVLSKDGVLKHIPTRIIRETDGSYAAIINSMSNSLYTLIWNEASLTDLAKHWSRADVSDLASRMIVQGDVQGRFQPNRMISRAEFAAVLMRGLGLYNGESDGKSAALPKDVPSASWYAATVRSAQAYGLVSGYADGSFQPAASISRAEAAAILNRAAALRGGVQEQAGAANVLKAYRDGGRVGAWAQQAVASAVNAGWIKGSGGELKPNAALTRAEAAAMIRRLLVQNELINS</sequence>
<organism evidence="3 4">
    <name type="scientific">Paenibacillus spiritus</name>
    <dbReference type="NCBI Taxonomy" id="2496557"/>
    <lineage>
        <taxon>Bacteria</taxon>
        <taxon>Bacillati</taxon>
        <taxon>Bacillota</taxon>
        <taxon>Bacilli</taxon>
        <taxon>Bacillales</taxon>
        <taxon>Paenibacillaceae</taxon>
        <taxon>Paenibacillus</taxon>
    </lineage>
</organism>
<dbReference type="PROSITE" id="PS51272">
    <property type="entry name" value="SLH"/>
    <property type="match status" value="3"/>
</dbReference>
<dbReference type="PANTHER" id="PTHR43308:SF5">
    <property type="entry name" value="S-LAYER PROTEIN _ PEPTIDOGLYCAN ENDO-BETA-N-ACETYLGLUCOSAMINIDASE"/>
    <property type="match status" value="1"/>
</dbReference>
<feature type="domain" description="SLH" evidence="2">
    <location>
        <begin position="569"/>
        <end position="629"/>
    </location>
</feature>